<name>A0A060NIC8_9BURK</name>
<evidence type="ECO:0008006" key="3">
    <source>
        <dbReference type="Google" id="ProtNLM"/>
    </source>
</evidence>
<evidence type="ECO:0000313" key="1">
    <source>
        <dbReference type="EMBL" id="BAO80660.1"/>
    </source>
</evidence>
<protein>
    <recommendedName>
        <fullName evidence="3">Transposase and inactivated derivatives</fullName>
    </recommendedName>
</protein>
<dbReference type="AlphaFoldDB" id="A0A060NIC8"/>
<dbReference type="Gene3D" id="1.10.10.60">
    <property type="entry name" value="Homeodomain-like"/>
    <property type="match status" value="1"/>
</dbReference>
<dbReference type="STRING" id="1458425.SRAA_0806"/>
<dbReference type="KEGG" id="cbaa:SRAA_0806"/>
<dbReference type="Proteomes" id="UP000067461">
    <property type="component" value="Chromosome"/>
</dbReference>
<dbReference type="InterPro" id="IPR009057">
    <property type="entry name" value="Homeodomain-like_sf"/>
</dbReference>
<dbReference type="SUPFAM" id="SSF46689">
    <property type="entry name" value="Homeodomain-like"/>
    <property type="match status" value="1"/>
</dbReference>
<accession>A0A060NIC8</accession>
<dbReference type="HOGENOM" id="CLU_121441_0_2_4"/>
<proteinExistence type="predicted"/>
<reference evidence="1 2" key="1">
    <citation type="journal article" date="2014" name="Nat. Commun.">
        <title>Physiological and genomic features of highly alkaliphilic hydrogen-utilizing Betaproteobacteria from a continental serpentinizing site.</title>
        <authorList>
            <person name="Suzuki S."/>
            <person name="Kuenen J.G."/>
            <person name="Schipper K."/>
            <person name="van der Velde S."/>
            <person name="Ishii S."/>
            <person name="Wu A."/>
            <person name="Sorokin D.Y."/>
            <person name="Tenney A."/>
            <person name="Meng X.Y."/>
            <person name="Morrill P.L."/>
            <person name="Kamagata Y."/>
            <person name="Muyzer G."/>
            <person name="Nealson K.H."/>
        </authorList>
    </citation>
    <scope>NUCLEOTIDE SEQUENCE [LARGE SCALE GENOMIC DNA]</scope>
    <source>
        <strain evidence="1 2">A1</strain>
    </source>
</reference>
<organism evidence="1 2">
    <name type="scientific">Serpentinimonas raichei</name>
    <dbReference type="NCBI Taxonomy" id="1458425"/>
    <lineage>
        <taxon>Bacteria</taxon>
        <taxon>Pseudomonadati</taxon>
        <taxon>Pseudomonadota</taxon>
        <taxon>Betaproteobacteria</taxon>
        <taxon>Burkholderiales</taxon>
        <taxon>Comamonadaceae</taxon>
        <taxon>Serpentinimonas</taxon>
    </lineage>
</organism>
<keyword evidence="2" id="KW-1185">Reference proteome</keyword>
<dbReference type="EMBL" id="AP014568">
    <property type="protein sequence ID" value="BAO80660.1"/>
    <property type="molecule type" value="Genomic_DNA"/>
</dbReference>
<evidence type="ECO:0000313" key="2">
    <source>
        <dbReference type="Proteomes" id="UP000067461"/>
    </source>
</evidence>
<gene>
    <name evidence="1" type="ORF">SRAA_0806</name>
</gene>
<sequence>MARYGQAFKDKALARLLAPESAALHVVAQDLGVGVSTLERWREQAQSKPARVPSWTAGSRLEAVITTAALNEAAKSAWCREHGVYPSELDQWRASCTTALSNPEEARASPQATRASAKRIKELERDLLRKDRALAETAALLVLSKKVAAILHKGEDE</sequence>